<dbReference type="EMBL" id="JABWGN010000006">
    <property type="protein sequence ID" value="NUW32859.1"/>
    <property type="molecule type" value="Genomic_DNA"/>
</dbReference>
<evidence type="ECO:0000256" key="1">
    <source>
        <dbReference type="SAM" id="MobiDB-lite"/>
    </source>
</evidence>
<evidence type="ECO:0000313" key="3">
    <source>
        <dbReference type="Proteomes" id="UP000586042"/>
    </source>
</evidence>
<dbReference type="AlphaFoldDB" id="A0A7Y6I9I5"/>
<feature type="region of interest" description="Disordered" evidence="1">
    <location>
        <begin position="102"/>
        <end position="130"/>
    </location>
</feature>
<feature type="compositionally biased region" description="Gly residues" evidence="1">
    <location>
        <begin position="115"/>
        <end position="130"/>
    </location>
</feature>
<gene>
    <name evidence="2" type="ORF">HTZ77_15655</name>
</gene>
<reference evidence="2 3" key="1">
    <citation type="submission" date="2020-06" db="EMBL/GenBank/DDBJ databases">
        <title>Nonomuraea sp. SMC257, a novel actinomycete isolated from soil.</title>
        <authorList>
            <person name="Chanama M."/>
        </authorList>
    </citation>
    <scope>NUCLEOTIDE SEQUENCE [LARGE SCALE GENOMIC DNA]</scope>
    <source>
        <strain evidence="2 3">SMC257</strain>
    </source>
</reference>
<keyword evidence="3" id="KW-1185">Reference proteome</keyword>
<dbReference type="RefSeq" id="WP_175590330.1">
    <property type="nucleotide sequence ID" value="NZ_JABWGN010000006.1"/>
</dbReference>
<accession>A0A7Y6I9I5</accession>
<sequence>MGDRLDDLERRIDELRAGVRRAMRARDTATARGLRADLRAAERAWDALVTGGLDPALPNDARAVPPPGDVRAVFPHDNARAVSPPEGPGRLAIPGEALGGVPVGGAPSSTAAAGGAAGRQPGAGGRRGGGGLRLVTVREQAHQALTLLGVPAQPRLIAAVREAFLGGGLRGAQLTSLRRDEERSFASSPYGRPYYLCAALTDRLSPARGLLAVSTWPQELRMVGPLSPRVHFLTCAVAVAERMAGGHGVDAEPDSGAARLLARMARNIPGGAVLDIGPPDPARVIEAARAELAVHAERDTRDRADLARRAAAQLGDRGRLFGAATLSTIGDRAATGPPAT</sequence>
<feature type="compositionally biased region" description="Low complexity" evidence="1">
    <location>
        <begin position="104"/>
        <end position="114"/>
    </location>
</feature>
<dbReference type="Proteomes" id="UP000586042">
    <property type="component" value="Unassembled WGS sequence"/>
</dbReference>
<comment type="caution">
    <text evidence="2">The sequence shown here is derived from an EMBL/GenBank/DDBJ whole genome shotgun (WGS) entry which is preliminary data.</text>
</comment>
<proteinExistence type="predicted"/>
<evidence type="ECO:0000313" key="2">
    <source>
        <dbReference type="EMBL" id="NUW32859.1"/>
    </source>
</evidence>
<organism evidence="2 3">
    <name type="scientific">Nonomuraea montanisoli</name>
    <dbReference type="NCBI Taxonomy" id="2741721"/>
    <lineage>
        <taxon>Bacteria</taxon>
        <taxon>Bacillati</taxon>
        <taxon>Actinomycetota</taxon>
        <taxon>Actinomycetes</taxon>
        <taxon>Streptosporangiales</taxon>
        <taxon>Streptosporangiaceae</taxon>
        <taxon>Nonomuraea</taxon>
    </lineage>
</organism>
<protein>
    <submittedName>
        <fullName evidence="2">Uncharacterized protein</fullName>
    </submittedName>
</protein>
<name>A0A7Y6I9I5_9ACTN</name>